<dbReference type="PROSITE" id="PS50902">
    <property type="entry name" value="FLAVODOXIN_LIKE"/>
    <property type="match status" value="1"/>
</dbReference>
<reference evidence="3 4" key="1">
    <citation type="submission" date="2018-01" db="EMBL/GenBank/DDBJ databases">
        <title>Genome Sequencing and Assembly of Anaerobacter polyendosporus strain CT4.</title>
        <authorList>
            <person name="Tachaapaikoon C."/>
            <person name="Sutheeworapong S."/>
            <person name="Jenjaroenpun P."/>
            <person name="Wongsurawat T."/>
            <person name="Nookeaw I."/>
            <person name="Cheawchanlertfa P."/>
            <person name="Kosugi A."/>
            <person name="Cheevadhanarak S."/>
            <person name="Ratanakhanokchai K."/>
        </authorList>
    </citation>
    <scope>NUCLEOTIDE SEQUENCE [LARGE SCALE GENOMIC DNA]</scope>
    <source>
        <strain evidence="3 4">CT4</strain>
    </source>
</reference>
<feature type="domain" description="Flavodoxin-like" evidence="2">
    <location>
        <begin position="55"/>
        <end position="185"/>
    </location>
</feature>
<dbReference type="InterPro" id="IPR029039">
    <property type="entry name" value="Flavoprotein-like_sf"/>
</dbReference>
<keyword evidence="4" id="KW-1185">Reference proteome</keyword>
<dbReference type="OrthoDB" id="1907521at2"/>
<keyword evidence="1" id="KW-1133">Transmembrane helix</keyword>
<evidence type="ECO:0000259" key="2">
    <source>
        <dbReference type="PROSITE" id="PS50902"/>
    </source>
</evidence>
<protein>
    <submittedName>
        <fullName evidence="3">Flavodoxin</fullName>
    </submittedName>
</protein>
<dbReference type="Proteomes" id="UP000286268">
    <property type="component" value="Chromosome"/>
</dbReference>
<dbReference type="GO" id="GO:0016651">
    <property type="term" value="F:oxidoreductase activity, acting on NAD(P)H"/>
    <property type="evidence" value="ECO:0007669"/>
    <property type="project" value="UniProtKB-ARBA"/>
</dbReference>
<evidence type="ECO:0000256" key="1">
    <source>
        <dbReference type="SAM" id="Phobius"/>
    </source>
</evidence>
<dbReference type="Pfam" id="PF12724">
    <property type="entry name" value="Flavodoxin_5"/>
    <property type="match status" value="1"/>
</dbReference>
<gene>
    <name evidence="3" type="ORF">C1I91_10860</name>
</gene>
<evidence type="ECO:0000313" key="3">
    <source>
        <dbReference type="EMBL" id="QAA32113.1"/>
    </source>
</evidence>
<proteinExistence type="predicted"/>
<keyword evidence="1" id="KW-0812">Transmembrane</keyword>
<name>A0A410DSC9_9CLOT</name>
<dbReference type="InterPro" id="IPR026816">
    <property type="entry name" value="Flavodoxin_dom"/>
</dbReference>
<feature type="transmembrane region" description="Helical" evidence="1">
    <location>
        <begin position="12"/>
        <end position="30"/>
    </location>
</feature>
<accession>A0A410DSC9</accession>
<dbReference type="AlphaFoldDB" id="A0A410DSC9"/>
<dbReference type="SUPFAM" id="SSF52218">
    <property type="entry name" value="Flavoproteins"/>
    <property type="match status" value="1"/>
</dbReference>
<dbReference type="RefSeq" id="WP_128212904.1">
    <property type="nucleotide sequence ID" value="NZ_CP025746.1"/>
</dbReference>
<dbReference type="GO" id="GO:0010181">
    <property type="term" value="F:FMN binding"/>
    <property type="evidence" value="ECO:0007669"/>
    <property type="project" value="InterPro"/>
</dbReference>
<dbReference type="InterPro" id="IPR008254">
    <property type="entry name" value="Flavodoxin/NO_synth"/>
</dbReference>
<dbReference type="Gene3D" id="3.40.50.360">
    <property type="match status" value="1"/>
</dbReference>
<dbReference type="KEGG" id="cmah:C1I91_10860"/>
<dbReference type="EMBL" id="CP025746">
    <property type="protein sequence ID" value="QAA32113.1"/>
    <property type="molecule type" value="Genomic_DNA"/>
</dbReference>
<sequence length="185" mass="20097">MVNILKIIGKVFFGFVGICVIAVVFCSWYTRSNTKDYGDNRRVLNITNGNSKEALIVYQPSRGGKTDKVAENLAKGIHDAGYEVTLDNPGKHLKTDLSEYSIVVFGSPVYMGQISPVLTQYMNSVKSLTNAKILLFATGGQLNNGELDTLEQQLGSVKATEKIGFKSGKADETLAYKTGKSFAGK</sequence>
<keyword evidence="1" id="KW-0472">Membrane</keyword>
<evidence type="ECO:0000313" key="4">
    <source>
        <dbReference type="Proteomes" id="UP000286268"/>
    </source>
</evidence>
<organism evidence="3 4">
    <name type="scientific">Clostridium manihotivorum</name>
    <dbReference type="NCBI Taxonomy" id="2320868"/>
    <lineage>
        <taxon>Bacteria</taxon>
        <taxon>Bacillati</taxon>
        <taxon>Bacillota</taxon>
        <taxon>Clostridia</taxon>
        <taxon>Eubacteriales</taxon>
        <taxon>Clostridiaceae</taxon>
        <taxon>Clostridium</taxon>
    </lineage>
</organism>